<feature type="region of interest" description="Disordered" evidence="2">
    <location>
        <begin position="573"/>
        <end position="598"/>
    </location>
</feature>
<dbReference type="Pfam" id="PF24563">
    <property type="entry name" value="KH_Mug60-KHD4"/>
    <property type="match status" value="1"/>
</dbReference>
<dbReference type="InParanoid" id="A0A1Y1YFD5"/>
<dbReference type="InterPro" id="IPR056553">
    <property type="entry name" value="KH_Mug60-KHD4"/>
</dbReference>
<protein>
    <recommendedName>
        <fullName evidence="3">K Homology domain-containing protein</fullName>
    </recommendedName>
</protein>
<accession>A0A1Y1YFD5</accession>
<name>A0A1Y1YFD5_9FUNG</name>
<dbReference type="InterPro" id="IPR036612">
    <property type="entry name" value="KH_dom_type_1_sf"/>
</dbReference>
<proteinExistence type="predicted"/>
<comment type="caution">
    <text evidence="4">The sequence shown here is derived from an EMBL/GenBank/DDBJ whole genome shotgun (WGS) entry which is preliminary data.</text>
</comment>
<sequence length="875" mass="98701">MDQACLAFCLTQPVVKISPYDSVEVLGLPLNKLNVLCDKVVENYCAYQLQSSGFDASSGGPMSPHKQRHYVVFLSGPSLQVISAQRSILNKYPSEASVLYRFISKDTLLLDGAVKPVFQQKIEDIMRQQNVIIDFPDTDTRSGSINAQLNTVYITIQGRPAEVEKARLELIRLTAMAEKMHVGELEISPQLLNIVCGAKHATIRTIEKATNTNIYLPRHYGSLLDTHSFDSCKSEVLVVGEVSATAKAVEMLMSTMQQIETDVVSCQYPLQPRKLDWLPILKYQDLLSVMEDNGTTILFPPANSKKSFVTIYGKNEREILRTIVGITHMTSDMFSGWLWLESNIPSSQPIQLPAQHQLNELIFNICKSSGAEIKYQNHCFEIFGQPQPSKDAFRAIEKEFSFKLFQKECKAQIELSTEHREFISGKKNGKVNKIMKMSNVKIGFENFNDHTFFINVYSPQCSKTLNGIELLQEELPAELSFFVPEAYHKRIIGVGGRNIQRIMKQFGVYVKFSTAEEFAALGAVVDSGDNVVARTPAKNVISLFNFKQAILDLVENSNKEMDWCSDSGFSANAVPPRTAPSSRVSHSRHDSGYHHGGFEQLPMETTSEEYFMRLPSSPALAHSIESSVFQELTRQIKCDFNIALTATTETTPMPGMHPLNDSGHYTFSFKYDRRDVHKLPRAQQILKDYLESSQITFFNSVGFATNRSFDMYPRRASSSMPQMISDPRPQRDNRSYSLFDLDASAIFEPNTQRRNTYTSLNAHKYQHPAINQSTYQHRRYSSIPLEQKHSTPTSNISKDDIWLPHENALSNGSLGWINNTYGRAHVKNKPNLEIWARTDEASLPFETPGPVATNNSTERDGRKGPSSLYSGYYGF</sequence>
<dbReference type="InterPro" id="IPR004088">
    <property type="entry name" value="KH_dom_type_1"/>
</dbReference>
<dbReference type="STRING" id="1314790.A0A1Y1YFD5"/>
<evidence type="ECO:0000259" key="3">
    <source>
        <dbReference type="SMART" id="SM00322"/>
    </source>
</evidence>
<dbReference type="EMBL" id="MCFE01000149">
    <property type="protein sequence ID" value="ORX96668.1"/>
    <property type="molecule type" value="Genomic_DNA"/>
</dbReference>
<evidence type="ECO:0000313" key="4">
    <source>
        <dbReference type="EMBL" id="ORX96668.1"/>
    </source>
</evidence>
<evidence type="ECO:0000313" key="5">
    <source>
        <dbReference type="Proteomes" id="UP000193498"/>
    </source>
</evidence>
<feature type="domain" description="K Homology" evidence="3">
    <location>
        <begin position="407"/>
        <end position="473"/>
    </location>
</feature>
<dbReference type="Gene3D" id="3.30.1370.10">
    <property type="entry name" value="K Homology domain, type 1"/>
    <property type="match status" value="3"/>
</dbReference>
<dbReference type="Proteomes" id="UP000193498">
    <property type="component" value="Unassembled WGS sequence"/>
</dbReference>
<dbReference type="GO" id="GO:0003723">
    <property type="term" value="F:RNA binding"/>
    <property type="evidence" value="ECO:0007669"/>
    <property type="project" value="UniProtKB-UniRule"/>
</dbReference>
<dbReference type="SMART" id="SM00322">
    <property type="entry name" value="KH"/>
    <property type="match status" value="3"/>
</dbReference>
<feature type="compositionally biased region" description="Basic and acidic residues" evidence="2">
    <location>
        <begin position="587"/>
        <end position="597"/>
    </location>
</feature>
<keyword evidence="1" id="KW-0694">RNA-binding</keyword>
<reference evidence="4 5" key="1">
    <citation type="submission" date="2016-07" db="EMBL/GenBank/DDBJ databases">
        <title>Pervasive Adenine N6-methylation of Active Genes in Fungi.</title>
        <authorList>
            <consortium name="DOE Joint Genome Institute"/>
            <person name="Mondo S.J."/>
            <person name="Dannebaum R.O."/>
            <person name="Kuo R.C."/>
            <person name="Labutti K."/>
            <person name="Haridas S."/>
            <person name="Kuo A."/>
            <person name="Salamov A."/>
            <person name="Ahrendt S.R."/>
            <person name="Lipzen A."/>
            <person name="Sullivan W."/>
            <person name="Andreopoulos W.B."/>
            <person name="Clum A."/>
            <person name="Lindquist E."/>
            <person name="Daum C."/>
            <person name="Ramamoorthy G.K."/>
            <person name="Gryganskyi A."/>
            <person name="Culley D."/>
            <person name="Magnuson J.K."/>
            <person name="James T.Y."/>
            <person name="O'Malley M.A."/>
            <person name="Stajich J.E."/>
            <person name="Spatafora J.W."/>
            <person name="Visel A."/>
            <person name="Grigoriev I.V."/>
        </authorList>
    </citation>
    <scope>NUCLEOTIDE SEQUENCE [LARGE SCALE GENOMIC DNA]</scope>
    <source>
        <strain evidence="4 5">CBS 931.73</strain>
    </source>
</reference>
<feature type="region of interest" description="Disordered" evidence="2">
    <location>
        <begin position="845"/>
        <end position="875"/>
    </location>
</feature>
<evidence type="ECO:0000256" key="1">
    <source>
        <dbReference type="PROSITE-ProRule" id="PRU00117"/>
    </source>
</evidence>
<dbReference type="CDD" id="cd00105">
    <property type="entry name" value="KH-I"/>
    <property type="match status" value="2"/>
</dbReference>
<feature type="domain" description="K Homology" evidence="3">
    <location>
        <begin position="475"/>
        <end position="552"/>
    </location>
</feature>
<dbReference type="PROSITE" id="PS50084">
    <property type="entry name" value="KH_TYPE_1"/>
    <property type="match status" value="1"/>
</dbReference>
<gene>
    <name evidence="4" type="ORF">K493DRAFT_370681</name>
</gene>
<dbReference type="InterPro" id="IPR004087">
    <property type="entry name" value="KH_dom"/>
</dbReference>
<dbReference type="CDD" id="cd22453">
    <property type="entry name" value="KH-I_MUG60_like"/>
    <property type="match status" value="1"/>
</dbReference>
<evidence type="ECO:0000256" key="2">
    <source>
        <dbReference type="SAM" id="MobiDB-lite"/>
    </source>
</evidence>
<feature type="domain" description="K Homology" evidence="3">
    <location>
        <begin position="179"/>
        <end position="257"/>
    </location>
</feature>
<dbReference type="OrthoDB" id="271862at2759"/>
<organism evidence="4 5">
    <name type="scientific">Basidiobolus meristosporus CBS 931.73</name>
    <dbReference type="NCBI Taxonomy" id="1314790"/>
    <lineage>
        <taxon>Eukaryota</taxon>
        <taxon>Fungi</taxon>
        <taxon>Fungi incertae sedis</taxon>
        <taxon>Zoopagomycota</taxon>
        <taxon>Entomophthoromycotina</taxon>
        <taxon>Basidiobolomycetes</taxon>
        <taxon>Basidiobolales</taxon>
        <taxon>Basidiobolaceae</taxon>
        <taxon>Basidiobolus</taxon>
    </lineage>
</organism>
<dbReference type="AlphaFoldDB" id="A0A1Y1YFD5"/>
<keyword evidence="5" id="KW-1185">Reference proteome</keyword>
<dbReference type="SUPFAM" id="SSF54791">
    <property type="entry name" value="Eukaryotic type KH-domain (KH-domain type I)"/>
    <property type="match status" value="3"/>
</dbReference>
<dbReference type="Pfam" id="PF00013">
    <property type="entry name" value="KH_1"/>
    <property type="match status" value="1"/>
</dbReference>